<keyword evidence="2" id="KW-1185">Reference proteome</keyword>
<dbReference type="EMBL" id="JASPKZ010000158">
    <property type="protein sequence ID" value="KAJ9600667.1"/>
    <property type="molecule type" value="Genomic_DNA"/>
</dbReference>
<organism evidence="1 2">
    <name type="scientific">Diploptera punctata</name>
    <name type="common">Pacific beetle cockroach</name>
    <dbReference type="NCBI Taxonomy" id="6984"/>
    <lineage>
        <taxon>Eukaryota</taxon>
        <taxon>Metazoa</taxon>
        <taxon>Ecdysozoa</taxon>
        <taxon>Arthropoda</taxon>
        <taxon>Hexapoda</taxon>
        <taxon>Insecta</taxon>
        <taxon>Pterygota</taxon>
        <taxon>Neoptera</taxon>
        <taxon>Polyneoptera</taxon>
        <taxon>Dictyoptera</taxon>
        <taxon>Blattodea</taxon>
        <taxon>Blaberoidea</taxon>
        <taxon>Blaberidae</taxon>
        <taxon>Diplopterinae</taxon>
        <taxon>Diploptera</taxon>
    </lineage>
</organism>
<proteinExistence type="predicted"/>
<sequence>RGQKASNREEWAVVMKEVKVLEDRRTKGRRRRRRRIDISRILANLMVKSYVNLPSQLLFDNNVC</sequence>
<accession>A0AAD8AKD1</accession>
<gene>
    <name evidence="1" type="ORF">L9F63_026196</name>
</gene>
<evidence type="ECO:0000313" key="1">
    <source>
        <dbReference type="EMBL" id="KAJ9600667.1"/>
    </source>
</evidence>
<reference evidence="1" key="1">
    <citation type="journal article" date="2023" name="IScience">
        <title>Live-bearing cockroach genome reveals convergent evolutionary mechanisms linked to viviparity in insects and beyond.</title>
        <authorList>
            <person name="Fouks B."/>
            <person name="Harrison M.C."/>
            <person name="Mikhailova A.A."/>
            <person name="Marchal E."/>
            <person name="English S."/>
            <person name="Carruthers M."/>
            <person name="Jennings E.C."/>
            <person name="Chiamaka E.L."/>
            <person name="Frigard R.A."/>
            <person name="Pippel M."/>
            <person name="Attardo G.M."/>
            <person name="Benoit J.B."/>
            <person name="Bornberg-Bauer E."/>
            <person name="Tobe S.S."/>
        </authorList>
    </citation>
    <scope>NUCLEOTIDE SEQUENCE</scope>
    <source>
        <strain evidence="1">Stay&amp;Tobe</strain>
    </source>
</reference>
<dbReference type="Proteomes" id="UP001233999">
    <property type="component" value="Unassembled WGS sequence"/>
</dbReference>
<comment type="caution">
    <text evidence="1">The sequence shown here is derived from an EMBL/GenBank/DDBJ whole genome shotgun (WGS) entry which is preliminary data.</text>
</comment>
<feature type="non-terminal residue" evidence="1">
    <location>
        <position position="1"/>
    </location>
</feature>
<dbReference type="AlphaFoldDB" id="A0AAD8AKD1"/>
<reference evidence="1" key="2">
    <citation type="submission" date="2023-05" db="EMBL/GenBank/DDBJ databases">
        <authorList>
            <person name="Fouks B."/>
        </authorList>
    </citation>
    <scope>NUCLEOTIDE SEQUENCE</scope>
    <source>
        <strain evidence="1">Stay&amp;Tobe</strain>
        <tissue evidence="1">Testes</tissue>
    </source>
</reference>
<protein>
    <submittedName>
        <fullName evidence="1">Uncharacterized protein</fullName>
    </submittedName>
</protein>
<name>A0AAD8AKD1_DIPPU</name>
<evidence type="ECO:0000313" key="2">
    <source>
        <dbReference type="Proteomes" id="UP001233999"/>
    </source>
</evidence>